<evidence type="ECO:0000313" key="6">
    <source>
        <dbReference type="EMBL" id="TDB63783.1"/>
    </source>
</evidence>
<dbReference type="InterPro" id="IPR027417">
    <property type="entry name" value="P-loop_NTPase"/>
</dbReference>
<dbReference type="SUPFAM" id="SSF52540">
    <property type="entry name" value="P-loop containing nucleoside triphosphate hydrolases"/>
    <property type="match status" value="2"/>
</dbReference>
<dbReference type="SMART" id="SM00487">
    <property type="entry name" value="DEXDc"/>
    <property type="match status" value="1"/>
</dbReference>
<dbReference type="OrthoDB" id="9760715at2"/>
<feature type="domain" description="Helicase ATP-binding" evidence="4">
    <location>
        <begin position="728"/>
        <end position="887"/>
    </location>
</feature>
<dbReference type="Pfam" id="PF12419">
    <property type="entry name" value="DUF3670"/>
    <property type="match status" value="1"/>
</dbReference>
<reference evidence="6 7" key="1">
    <citation type="submission" date="2019-02" db="EMBL/GenBank/DDBJ databases">
        <title>Arundinibacter roseus gen. nov., sp. nov., a new member of the family Cytophagaceae.</title>
        <authorList>
            <person name="Szuroczki S."/>
            <person name="Khayer B."/>
            <person name="Sproer C."/>
            <person name="Toumi M."/>
            <person name="Szabo A."/>
            <person name="Felfoldi T."/>
            <person name="Schumann P."/>
            <person name="Toth E."/>
        </authorList>
    </citation>
    <scope>NUCLEOTIDE SEQUENCE [LARGE SCALE GENOMIC DNA]</scope>
    <source>
        <strain evidence="6 7">DMA-k-7a</strain>
    </source>
</reference>
<dbReference type="PANTHER" id="PTHR45629:SF7">
    <property type="entry name" value="DNA EXCISION REPAIR PROTEIN ERCC-6-RELATED"/>
    <property type="match status" value="1"/>
</dbReference>
<dbReference type="CDD" id="cd18012">
    <property type="entry name" value="DEXQc_arch_SWI2_SNF2"/>
    <property type="match status" value="1"/>
</dbReference>
<sequence length="1181" mass="134763">MARKKSFGQTWWGKQWIEVLEKMDQSGRLARGRTYANGGAVLAINFSNNTIKAKVKGTRAIPYKVSFTLTPFTANEKVRLMDLITDNPLFLTQLLNRQLPAELFNESKERGINLFPGSWKDFQATCSCPDWGDPCKHGAAVLYLIANEIDKNPFLIFELRNFDLFQGLEALGVASAEQKDVEILDIADLRKPCELGEEIVFRPEEHLYESLDFSVVPESREHLLSLLSDQPLFYKTGNFKQVLRSFYQESRTKALALSGLDELREHTFDKDLDAIESGELILDEAMIFLQANFRDMNERLVFQFNELPKFLDWLQHFPHSQLPQLSPLLRGLYLTNRYVNKLLEQGGMLPQLLRVQLKKQAYFVRWIPALLNEQIAQVAGQVKALLPPDFLFYKIGRHDIYEPLASEKFTVLCSLLLTERVRQFNDRYHYKDTELDDLFFRREYARFTSFDSQEIPANIQLWLNKFFIAQRDYVPLLQVEESDDSPNFRMHVLVEKKGTGAEAPIPFERFMDEPDYAPIRMGVLRDLSMMADHFPQLNQLISSKGTQQLLFTPEQFPDVLLNILPTLRLFGIRILLPKSLQKLVRPQLSMTLDSEEDGKVGASSVLNLEEMLSFRWEVAVGDQQVNTADFIHLIENFRGLVKIKDQYVLLEEKEIRNLLDKLKNPPALDSQVVLHAALTEEYNGTGIQLTAAARKRIKKLTAPESVQLPATLRATLRPYQQRGYEWLYKNARIGFGSLIADDMGLGKTLQVITALQKFKEEGAFKKYKGLVVVPTTLLTNWSKEIARFAPELRAVVYHGTNRSQAGFAQTDLVLTTYGVVRSEQETFSKTTWPVLVIDEAQNIKNPATAQTKAVKKIKAGVRIAMSGTPVENRLSEYWSILDFVNKGYLGTLKKFTTDYAIPIEVDRDQHRLDVFKRLTEPFILRRLKTDKTIIQDLPDKIEMDQSCQLSSEQAALYQSVVDAALRGIDGAKDGFNRSGLIFKMMTALKQICNHPVHYLKKGDLVLEASGKAVLLLELLRQLLDTGEKALIFTQYEEMGTHLQTLLATHLGLEVPFLHGGVSRKNRDLMVEDFQANRATRVLLLSLKAGGTGLNLTSANHVIHYDLWWNPAVEAQATDRAFRIGQTRRVLVHRLITQGTFEEKINMLIQQKKELANLTVSNGETWIGELSNQDLKELVRLG</sequence>
<dbReference type="InterPro" id="IPR049730">
    <property type="entry name" value="SNF2/RAD54-like_C"/>
</dbReference>
<dbReference type="InterPro" id="IPR022138">
    <property type="entry name" value="DUF3670"/>
</dbReference>
<dbReference type="PANTHER" id="PTHR45629">
    <property type="entry name" value="SNF2/RAD54 FAMILY MEMBER"/>
    <property type="match status" value="1"/>
</dbReference>
<dbReference type="PROSITE" id="PS51194">
    <property type="entry name" value="HELICASE_CTER"/>
    <property type="match status" value="1"/>
</dbReference>
<feature type="domain" description="Helicase C-terminal" evidence="5">
    <location>
        <begin position="1018"/>
        <end position="1170"/>
    </location>
</feature>
<feature type="domain" description="SWIM-type" evidence="3">
    <location>
        <begin position="115"/>
        <end position="146"/>
    </location>
</feature>
<keyword evidence="2" id="KW-0479">Metal-binding</keyword>
<evidence type="ECO:0000259" key="3">
    <source>
        <dbReference type="PROSITE" id="PS50966"/>
    </source>
</evidence>
<dbReference type="Pfam" id="PF00271">
    <property type="entry name" value="Helicase_C"/>
    <property type="match status" value="1"/>
</dbReference>
<dbReference type="GO" id="GO:0008270">
    <property type="term" value="F:zinc ion binding"/>
    <property type="evidence" value="ECO:0007669"/>
    <property type="project" value="UniProtKB-KW"/>
</dbReference>
<dbReference type="GO" id="GO:0015616">
    <property type="term" value="F:DNA translocase activity"/>
    <property type="evidence" value="ECO:0007669"/>
    <property type="project" value="TreeGrafter"/>
</dbReference>
<dbReference type="EMBL" id="SMJU01000009">
    <property type="protein sequence ID" value="TDB63783.1"/>
    <property type="molecule type" value="Genomic_DNA"/>
</dbReference>
<evidence type="ECO:0000259" key="5">
    <source>
        <dbReference type="PROSITE" id="PS51194"/>
    </source>
</evidence>
<dbReference type="Pfam" id="PF04434">
    <property type="entry name" value="SWIM"/>
    <property type="match status" value="1"/>
</dbReference>
<accession>A0A4R4K8L3</accession>
<dbReference type="Pfam" id="PF00176">
    <property type="entry name" value="SNF2-rel_dom"/>
    <property type="match status" value="1"/>
</dbReference>
<keyword evidence="6" id="KW-0547">Nucleotide-binding</keyword>
<dbReference type="InterPro" id="IPR038718">
    <property type="entry name" value="SNF2-like_sf"/>
</dbReference>
<protein>
    <submittedName>
        <fullName evidence="6">DEAD/DEAH box helicase</fullName>
    </submittedName>
</protein>
<evidence type="ECO:0000256" key="1">
    <source>
        <dbReference type="ARBA" id="ARBA00022801"/>
    </source>
</evidence>
<organism evidence="6 7">
    <name type="scientific">Arundinibacter roseus</name>
    <dbReference type="NCBI Taxonomy" id="2070510"/>
    <lineage>
        <taxon>Bacteria</taxon>
        <taxon>Pseudomonadati</taxon>
        <taxon>Bacteroidota</taxon>
        <taxon>Cytophagia</taxon>
        <taxon>Cytophagales</taxon>
        <taxon>Spirosomataceae</taxon>
        <taxon>Arundinibacter</taxon>
    </lineage>
</organism>
<dbReference type="Proteomes" id="UP000295706">
    <property type="component" value="Unassembled WGS sequence"/>
</dbReference>
<dbReference type="GO" id="GO:0005524">
    <property type="term" value="F:ATP binding"/>
    <property type="evidence" value="ECO:0007669"/>
    <property type="project" value="InterPro"/>
</dbReference>
<keyword evidence="7" id="KW-1185">Reference proteome</keyword>
<keyword evidence="6" id="KW-0067">ATP-binding</keyword>
<name>A0A4R4K8L3_9BACT</name>
<keyword evidence="2" id="KW-0863">Zinc-finger</keyword>
<dbReference type="SMART" id="SM00490">
    <property type="entry name" value="HELICc"/>
    <property type="match status" value="1"/>
</dbReference>
<dbReference type="AlphaFoldDB" id="A0A4R4K8L3"/>
<dbReference type="InterPro" id="IPR014001">
    <property type="entry name" value="Helicase_ATP-bd"/>
</dbReference>
<keyword evidence="6" id="KW-0347">Helicase</keyword>
<dbReference type="Gene3D" id="3.40.50.300">
    <property type="entry name" value="P-loop containing nucleotide triphosphate hydrolases"/>
    <property type="match status" value="1"/>
</dbReference>
<gene>
    <name evidence="6" type="ORF">EZE20_15950</name>
</gene>
<proteinExistence type="predicted"/>
<dbReference type="InterPro" id="IPR007527">
    <property type="entry name" value="Znf_SWIM"/>
</dbReference>
<evidence type="ECO:0000256" key="2">
    <source>
        <dbReference type="PROSITE-ProRule" id="PRU00325"/>
    </source>
</evidence>
<dbReference type="Gene3D" id="3.40.50.10810">
    <property type="entry name" value="Tandem AAA-ATPase domain"/>
    <property type="match status" value="1"/>
</dbReference>
<dbReference type="PROSITE" id="PS50966">
    <property type="entry name" value="ZF_SWIM"/>
    <property type="match status" value="1"/>
</dbReference>
<dbReference type="InterPro" id="IPR050496">
    <property type="entry name" value="SNF2_RAD54_helicase_repair"/>
</dbReference>
<dbReference type="InterPro" id="IPR000330">
    <property type="entry name" value="SNF2_N"/>
</dbReference>
<evidence type="ECO:0000313" key="7">
    <source>
        <dbReference type="Proteomes" id="UP000295706"/>
    </source>
</evidence>
<dbReference type="CDD" id="cd18793">
    <property type="entry name" value="SF2_C_SNF"/>
    <property type="match status" value="1"/>
</dbReference>
<keyword evidence="1" id="KW-0378">Hydrolase</keyword>
<dbReference type="GO" id="GO:0016787">
    <property type="term" value="F:hydrolase activity"/>
    <property type="evidence" value="ECO:0007669"/>
    <property type="project" value="UniProtKB-KW"/>
</dbReference>
<dbReference type="RefSeq" id="WP_132119429.1">
    <property type="nucleotide sequence ID" value="NZ_SMJU01000009.1"/>
</dbReference>
<dbReference type="GO" id="GO:0004386">
    <property type="term" value="F:helicase activity"/>
    <property type="evidence" value="ECO:0007669"/>
    <property type="project" value="UniProtKB-KW"/>
</dbReference>
<dbReference type="FunFam" id="3.40.50.300:FF:000533">
    <property type="entry name" value="Helicase, Snf2 family"/>
    <property type="match status" value="1"/>
</dbReference>
<evidence type="ECO:0000259" key="4">
    <source>
        <dbReference type="PROSITE" id="PS51192"/>
    </source>
</evidence>
<comment type="caution">
    <text evidence="6">The sequence shown here is derived from an EMBL/GenBank/DDBJ whole genome shotgun (WGS) entry which is preliminary data.</text>
</comment>
<dbReference type="InterPro" id="IPR001650">
    <property type="entry name" value="Helicase_C-like"/>
</dbReference>
<dbReference type="PROSITE" id="PS51192">
    <property type="entry name" value="HELICASE_ATP_BIND_1"/>
    <property type="match status" value="1"/>
</dbReference>
<keyword evidence="2" id="KW-0862">Zinc</keyword>